<dbReference type="GO" id="GO:0005524">
    <property type="term" value="F:ATP binding"/>
    <property type="evidence" value="ECO:0007669"/>
    <property type="project" value="UniProtKB-UniRule"/>
</dbReference>
<evidence type="ECO:0000256" key="8">
    <source>
        <dbReference type="SAM" id="MobiDB-lite"/>
    </source>
</evidence>
<dbReference type="CDD" id="cd14014">
    <property type="entry name" value="STKc_PknB_like"/>
    <property type="match status" value="1"/>
</dbReference>
<feature type="domain" description="Protein kinase" evidence="10">
    <location>
        <begin position="73"/>
        <end position="337"/>
    </location>
</feature>
<keyword evidence="9" id="KW-1133">Transmembrane helix</keyword>
<dbReference type="PROSITE" id="PS00108">
    <property type="entry name" value="PROTEIN_KINASE_ST"/>
    <property type="match status" value="1"/>
</dbReference>
<evidence type="ECO:0000313" key="12">
    <source>
        <dbReference type="Proteomes" id="UP000293671"/>
    </source>
</evidence>
<dbReference type="PANTHER" id="PTHR43289">
    <property type="entry name" value="MITOGEN-ACTIVATED PROTEIN KINASE KINASE KINASE 20-RELATED"/>
    <property type="match status" value="1"/>
</dbReference>
<feature type="binding site" evidence="7">
    <location>
        <position position="102"/>
    </location>
    <ligand>
        <name>ATP</name>
        <dbReference type="ChEBI" id="CHEBI:30616"/>
    </ligand>
</feature>
<dbReference type="AlphaFoldDB" id="A0A4Q7VWZ9"/>
<feature type="transmembrane region" description="Helical" evidence="9">
    <location>
        <begin position="6"/>
        <end position="22"/>
    </location>
</feature>
<evidence type="ECO:0000256" key="1">
    <source>
        <dbReference type="ARBA" id="ARBA00012513"/>
    </source>
</evidence>
<accession>A0A4Q7VWZ9</accession>
<organism evidence="11 12">
    <name type="scientific">Rivibacter subsaxonicus</name>
    <dbReference type="NCBI Taxonomy" id="457575"/>
    <lineage>
        <taxon>Bacteria</taxon>
        <taxon>Pseudomonadati</taxon>
        <taxon>Pseudomonadota</taxon>
        <taxon>Betaproteobacteria</taxon>
        <taxon>Burkholderiales</taxon>
        <taxon>Rivibacter</taxon>
    </lineage>
</organism>
<feature type="region of interest" description="Disordered" evidence="8">
    <location>
        <begin position="342"/>
        <end position="370"/>
    </location>
</feature>
<dbReference type="InterPro" id="IPR011009">
    <property type="entry name" value="Kinase-like_dom_sf"/>
</dbReference>
<keyword evidence="12" id="KW-1185">Reference proteome</keyword>
<keyword evidence="4 7" id="KW-0547">Nucleotide-binding</keyword>
<dbReference type="Proteomes" id="UP000293671">
    <property type="component" value="Unassembled WGS sequence"/>
</dbReference>
<evidence type="ECO:0000256" key="2">
    <source>
        <dbReference type="ARBA" id="ARBA00022527"/>
    </source>
</evidence>
<keyword evidence="5 11" id="KW-0418">Kinase</keyword>
<dbReference type="SUPFAM" id="SSF56112">
    <property type="entry name" value="Protein kinase-like (PK-like)"/>
    <property type="match status" value="1"/>
</dbReference>
<dbReference type="PROSITE" id="PS50011">
    <property type="entry name" value="PROTEIN_KINASE_DOM"/>
    <property type="match status" value="1"/>
</dbReference>
<dbReference type="InterPro" id="IPR008271">
    <property type="entry name" value="Ser/Thr_kinase_AS"/>
</dbReference>
<dbReference type="Gene3D" id="1.10.510.10">
    <property type="entry name" value="Transferase(Phosphotransferase) domain 1"/>
    <property type="match status" value="1"/>
</dbReference>
<dbReference type="FunFam" id="1.10.510.10:FF:000021">
    <property type="entry name" value="Serine/threonine protein kinase"/>
    <property type="match status" value="1"/>
</dbReference>
<proteinExistence type="predicted"/>
<gene>
    <name evidence="11" type="ORF">EV670_1701</name>
</gene>
<evidence type="ECO:0000256" key="7">
    <source>
        <dbReference type="PROSITE-ProRule" id="PRU10141"/>
    </source>
</evidence>
<dbReference type="Gene3D" id="3.30.200.20">
    <property type="entry name" value="Phosphorylase Kinase, domain 1"/>
    <property type="match status" value="1"/>
</dbReference>
<sequence length="370" mass="39485">MLTYIAIAGLALGCAGVLVWWLQRRQARRLPPVPGATGYASTTYADTQLGEGRGDTILDMALATAPGKRLGRYRIERELGRGAMGSVMLGIADDSGQPVALKTMALSREFHGEALAEARTRFFREAEMAGRLRHEGIVRVYEAGEDGGLAFIAMELLSGQDLSANAQPATLLPVAQVVSCMARVADALDFAHRQGVTHRDVKPANIMVDFARDSVKLTDFGIAHIADATNTRTGLVLGTPSFMSPEQMAGERVDGRSDLYSLGVTLFQLLTGRLPFEGGSMASLVRAIASETPPDVRELRPELPAMLADVVALALQKRPETRYTTGRELAADLRAVLAGLGANLESPPHDPGPAGVEFDAPPPPTPGHNR</sequence>
<keyword evidence="9" id="KW-0472">Membrane</keyword>
<evidence type="ECO:0000256" key="3">
    <source>
        <dbReference type="ARBA" id="ARBA00022679"/>
    </source>
</evidence>
<dbReference type="InterPro" id="IPR017441">
    <property type="entry name" value="Protein_kinase_ATP_BS"/>
</dbReference>
<name>A0A4Q7VWZ9_9BURK</name>
<dbReference type="EMBL" id="SHKP01000005">
    <property type="protein sequence ID" value="RZU00988.1"/>
    <property type="molecule type" value="Genomic_DNA"/>
</dbReference>
<dbReference type="SMART" id="SM00220">
    <property type="entry name" value="S_TKc"/>
    <property type="match status" value="1"/>
</dbReference>
<dbReference type="OrthoDB" id="9791419at2"/>
<dbReference type="GO" id="GO:0004674">
    <property type="term" value="F:protein serine/threonine kinase activity"/>
    <property type="evidence" value="ECO:0007669"/>
    <property type="project" value="UniProtKB-KW"/>
</dbReference>
<evidence type="ECO:0000256" key="4">
    <source>
        <dbReference type="ARBA" id="ARBA00022741"/>
    </source>
</evidence>
<evidence type="ECO:0000313" key="11">
    <source>
        <dbReference type="EMBL" id="RZU00988.1"/>
    </source>
</evidence>
<dbReference type="PROSITE" id="PS00107">
    <property type="entry name" value="PROTEIN_KINASE_ATP"/>
    <property type="match status" value="1"/>
</dbReference>
<dbReference type="Pfam" id="PF00069">
    <property type="entry name" value="Pkinase"/>
    <property type="match status" value="1"/>
</dbReference>
<keyword evidence="6 7" id="KW-0067">ATP-binding</keyword>
<keyword evidence="9" id="KW-0812">Transmembrane</keyword>
<dbReference type="RefSeq" id="WP_130431408.1">
    <property type="nucleotide sequence ID" value="NZ_SHKP01000005.1"/>
</dbReference>
<dbReference type="InterPro" id="IPR000719">
    <property type="entry name" value="Prot_kinase_dom"/>
</dbReference>
<dbReference type="PANTHER" id="PTHR43289:SF6">
    <property type="entry name" value="SERINE_THREONINE-PROTEIN KINASE NEKL-3"/>
    <property type="match status" value="1"/>
</dbReference>
<evidence type="ECO:0000256" key="9">
    <source>
        <dbReference type="SAM" id="Phobius"/>
    </source>
</evidence>
<keyword evidence="2" id="KW-0723">Serine/threonine-protein kinase</keyword>
<feature type="compositionally biased region" description="Pro residues" evidence="8">
    <location>
        <begin position="360"/>
        <end position="370"/>
    </location>
</feature>
<protein>
    <recommendedName>
        <fullName evidence="1">non-specific serine/threonine protein kinase</fullName>
        <ecNumber evidence="1">2.7.11.1</ecNumber>
    </recommendedName>
</protein>
<evidence type="ECO:0000256" key="6">
    <source>
        <dbReference type="ARBA" id="ARBA00022840"/>
    </source>
</evidence>
<dbReference type="EC" id="2.7.11.1" evidence="1"/>
<keyword evidence="3" id="KW-0808">Transferase</keyword>
<evidence type="ECO:0000256" key="5">
    <source>
        <dbReference type="ARBA" id="ARBA00022777"/>
    </source>
</evidence>
<evidence type="ECO:0000259" key="10">
    <source>
        <dbReference type="PROSITE" id="PS50011"/>
    </source>
</evidence>
<comment type="caution">
    <text evidence="11">The sequence shown here is derived from an EMBL/GenBank/DDBJ whole genome shotgun (WGS) entry which is preliminary data.</text>
</comment>
<reference evidence="11 12" key="1">
    <citation type="submission" date="2019-02" db="EMBL/GenBank/DDBJ databases">
        <title>Genomic Encyclopedia of Type Strains, Phase IV (KMG-IV): sequencing the most valuable type-strain genomes for metagenomic binning, comparative biology and taxonomic classification.</title>
        <authorList>
            <person name="Goeker M."/>
        </authorList>
    </citation>
    <scope>NUCLEOTIDE SEQUENCE [LARGE SCALE GENOMIC DNA]</scope>
    <source>
        <strain evidence="11 12">DSM 19570</strain>
    </source>
</reference>